<dbReference type="SUPFAM" id="SSF143422">
    <property type="entry name" value="Transposase IS200-like"/>
    <property type="match status" value="1"/>
</dbReference>
<dbReference type="GO" id="GO:0043565">
    <property type="term" value="F:sequence-specific DNA binding"/>
    <property type="evidence" value="ECO:0007669"/>
    <property type="project" value="TreeGrafter"/>
</dbReference>
<feature type="domain" description="Transposase IS200-like" evidence="1">
    <location>
        <begin position="8"/>
        <end position="131"/>
    </location>
</feature>
<dbReference type="PANTHER" id="PTHR36966">
    <property type="entry name" value="REP-ASSOCIATED TYROSINE TRANSPOSASE"/>
    <property type="match status" value="1"/>
</dbReference>
<protein>
    <submittedName>
        <fullName evidence="2">Putative transposase</fullName>
    </submittedName>
</protein>
<evidence type="ECO:0000313" key="2">
    <source>
        <dbReference type="EMBL" id="TCO82038.1"/>
    </source>
</evidence>
<dbReference type="RefSeq" id="WP_132540302.1">
    <property type="nucleotide sequence ID" value="NZ_SLWY01000006.1"/>
</dbReference>
<dbReference type="PANTHER" id="PTHR36966:SF1">
    <property type="entry name" value="REP-ASSOCIATED TYROSINE TRANSPOSASE"/>
    <property type="match status" value="1"/>
</dbReference>
<comment type="caution">
    <text evidence="2">The sequence shown here is derived from an EMBL/GenBank/DDBJ whole genome shotgun (WGS) entry which is preliminary data.</text>
</comment>
<reference evidence="2 3" key="1">
    <citation type="submission" date="2019-03" db="EMBL/GenBank/DDBJ databases">
        <title>Genomic Encyclopedia of Type Strains, Phase IV (KMG-IV): sequencing the most valuable type-strain genomes for metagenomic binning, comparative biology and taxonomic classification.</title>
        <authorList>
            <person name="Goeker M."/>
        </authorList>
    </citation>
    <scope>NUCLEOTIDE SEQUENCE [LARGE SCALE GENOMIC DNA]</scope>
    <source>
        <strain evidence="2 3">DSM 25287</strain>
    </source>
</reference>
<dbReference type="GO" id="GO:0006313">
    <property type="term" value="P:DNA transposition"/>
    <property type="evidence" value="ECO:0007669"/>
    <property type="project" value="InterPro"/>
</dbReference>
<name>A0A4R2L7U9_9GAMM</name>
<evidence type="ECO:0000313" key="3">
    <source>
        <dbReference type="Proteomes" id="UP000295765"/>
    </source>
</evidence>
<dbReference type="InterPro" id="IPR002686">
    <property type="entry name" value="Transposase_17"/>
</dbReference>
<dbReference type="SMART" id="SM01321">
    <property type="entry name" value="Y1_Tnp"/>
    <property type="match status" value="1"/>
</dbReference>
<keyword evidence="3" id="KW-1185">Reference proteome</keyword>
<evidence type="ECO:0000259" key="1">
    <source>
        <dbReference type="SMART" id="SM01321"/>
    </source>
</evidence>
<dbReference type="GO" id="GO:0004803">
    <property type="term" value="F:transposase activity"/>
    <property type="evidence" value="ECO:0007669"/>
    <property type="project" value="InterPro"/>
</dbReference>
<dbReference type="EMBL" id="SLWY01000006">
    <property type="protein sequence ID" value="TCO82038.1"/>
    <property type="molecule type" value="Genomic_DNA"/>
</dbReference>
<dbReference type="AlphaFoldDB" id="A0A4R2L7U9"/>
<dbReference type="Gene3D" id="3.30.70.1290">
    <property type="entry name" value="Transposase IS200-like"/>
    <property type="match status" value="1"/>
</dbReference>
<dbReference type="OrthoDB" id="9794403at2"/>
<gene>
    <name evidence="2" type="ORF">EV699_106133</name>
</gene>
<dbReference type="InterPro" id="IPR036515">
    <property type="entry name" value="Transposase_17_sf"/>
</dbReference>
<organism evidence="2 3">
    <name type="scientific">Plasticicumulans lactativorans</name>
    <dbReference type="NCBI Taxonomy" id="1133106"/>
    <lineage>
        <taxon>Bacteria</taxon>
        <taxon>Pseudomonadati</taxon>
        <taxon>Pseudomonadota</taxon>
        <taxon>Gammaproteobacteria</taxon>
        <taxon>Candidatus Competibacteraceae</taxon>
        <taxon>Plasticicumulans</taxon>
    </lineage>
</organism>
<accession>A0A4R2L7U9</accession>
<proteinExistence type="predicted"/>
<sequence>MRYRRSDIRGGSYFFTVNLADRSSRLLVEHINHLRTTFAQVRARHPFRIEAIVVLPDHLHAIWTLPLDDSDYATRWALIKAGFSRALPATEPIDPSRLGKGERGIWQRRFWEHVIRDERDLAQHVDYIHVNPLKHGHVQRVADWPYSSFHRHVAEGLYPPDWASDVELDGPDPE</sequence>
<dbReference type="Proteomes" id="UP000295765">
    <property type="component" value="Unassembled WGS sequence"/>
</dbReference>
<dbReference type="InterPro" id="IPR052715">
    <property type="entry name" value="RAYT_transposase"/>
</dbReference>
<dbReference type="NCBIfam" id="NF047646">
    <property type="entry name" value="REP_Tyr_transpos"/>
    <property type="match status" value="1"/>
</dbReference>